<reference evidence="2" key="1">
    <citation type="submission" date="2021-03" db="EMBL/GenBank/DDBJ databases">
        <title>Draft genome sequence of rust myrtle Austropuccinia psidii MF-1, a brazilian biotype.</title>
        <authorList>
            <person name="Quecine M.C."/>
            <person name="Pachon D.M.R."/>
            <person name="Bonatelli M.L."/>
            <person name="Correr F.H."/>
            <person name="Franceschini L.M."/>
            <person name="Leite T.F."/>
            <person name="Margarido G.R.A."/>
            <person name="Almeida C.A."/>
            <person name="Ferrarezi J.A."/>
            <person name="Labate C.A."/>
        </authorList>
    </citation>
    <scope>NUCLEOTIDE SEQUENCE</scope>
    <source>
        <strain evidence="2">MF-1</strain>
    </source>
</reference>
<dbReference type="EMBL" id="AVOT02000079">
    <property type="protein sequence ID" value="MBW0460931.1"/>
    <property type="molecule type" value="Genomic_DNA"/>
</dbReference>
<evidence type="ECO:0000313" key="2">
    <source>
        <dbReference type="EMBL" id="MBW0460931.1"/>
    </source>
</evidence>
<protein>
    <submittedName>
        <fullName evidence="2">Uncharacterized protein</fullName>
    </submittedName>
</protein>
<dbReference type="OrthoDB" id="2436455at2759"/>
<proteinExistence type="predicted"/>
<dbReference type="AlphaFoldDB" id="A0A9Q3GBR7"/>
<comment type="caution">
    <text evidence="2">The sequence shown here is derived from an EMBL/GenBank/DDBJ whole genome shotgun (WGS) entry which is preliminary data.</text>
</comment>
<organism evidence="2 3">
    <name type="scientific">Austropuccinia psidii MF-1</name>
    <dbReference type="NCBI Taxonomy" id="1389203"/>
    <lineage>
        <taxon>Eukaryota</taxon>
        <taxon>Fungi</taxon>
        <taxon>Dikarya</taxon>
        <taxon>Basidiomycota</taxon>
        <taxon>Pucciniomycotina</taxon>
        <taxon>Pucciniomycetes</taxon>
        <taxon>Pucciniales</taxon>
        <taxon>Sphaerophragmiaceae</taxon>
        <taxon>Austropuccinia</taxon>
    </lineage>
</organism>
<feature type="compositionally biased region" description="Basic and acidic residues" evidence="1">
    <location>
        <begin position="40"/>
        <end position="68"/>
    </location>
</feature>
<keyword evidence="3" id="KW-1185">Reference proteome</keyword>
<feature type="compositionally biased region" description="Basic and acidic residues" evidence="1">
    <location>
        <begin position="79"/>
        <end position="88"/>
    </location>
</feature>
<dbReference type="Proteomes" id="UP000765509">
    <property type="component" value="Unassembled WGS sequence"/>
</dbReference>
<evidence type="ECO:0000256" key="1">
    <source>
        <dbReference type="SAM" id="MobiDB-lite"/>
    </source>
</evidence>
<gene>
    <name evidence="2" type="ORF">O181_000646</name>
</gene>
<accession>A0A9Q3GBR7</accession>
<feature type="region of interest" description="Disordered" evidence="1">
    <location>
        <begin position="1"/>
        <end position="110"/>
    </location>
</feature>
<feature type="compositionally biased region" description="Basic and acidic residues" evidence="1">
    <location>
        <begin position="1"/>
        <end position="14"/>
    </location>
</feature>
<sequence>MTSPKDKRLIEKPKHSVRGPEGMVGPKESQQPSGSFPSLHKQEYFSKSSKQEKASPKKQSEGQEKGKVQVEQTLPPEIHNSKEIKDSHGQFVKYGKNSDGIQKQGEGKNESNLSKEIDLVKLEFHIETCNRENLAKFNNFEYIQQKLGREILQVKESQKTIIGLENVNKENILSLTHICERTESKVTFLNQPDDNSISFITKQLKYLRIQV</sequence>
<evidence type="ECO:0000313" key="3">
    <source>
        <dbReference type="Proteomes" id="UP000765509"/>
    </source>
</evidence>
<name>A0A9Q3GBR7_9BASI</name>